<comment type="caution">
    <text evidence="1">The sequence shown here is derived from an EMBL/GenBank/DDBJ whole genome shotgun (WGS) entry which is preliminary data.</text>
</comment>
<dbReference type="EMBL" id="JAGRRH010000016">
    <property type="protein sequence ID" value="KAG7353649.1"/>
    <property type="molecule type" value="Genomic_DNA"/>
</dbReference>
<accession>A0A9K3L1U2</accession>
<proteinExistence type="predicted"/>
<gene>
    <name evidence="1" type="ORF">IV203_003004</name>
</gene>
<organism evidence="1 2">
    <name type="scientific">Nitzschia inconspicua</name>
    <dbReference type="NCBI Taxonomy" id="303405"/>
    <lineage>
        <taxon>Eukaryota</taxon>
        <taxon>Sar</taxon>
        <taxon>Stramenopiles</taxon>
        <taxon>Ochrophyta</taxon>
        <taxon>Bacillariophyta</taxon>
        <taxon>Bacillariophyceae</taxon>
        <taxon>Bacillariophycidae</taxon>
        <taxon>Bacillariales</taxon>
        <taxon>Bacillariaceae</taxon>
        <taxon>Nitzschia</taxon>
    </lineage>
</organism>
<protein>
    <submittedName>
        <fullName evidence="1">Uncharacterized protein</fullName>
    </submittedName>
</protein>
<dbReference type="AlphaFoldDB" id="A0A9K3L1U2"/>
<keyword evidence="2" id="KW-1185">Reference proteome</keyword>
<evidence type="ECO:0000313" key="2">
    <source>
        <dbReference type="Proteomes" id="UP000693970"/>
    </source>
</evidence>
<reference evidence="1" key="1">
    <citation type="journal article" date="2021" name="Sci. Rep.">
        <title>Diploid genomic architecture of Nitzschia inconspicua, an elite biomass production diatom.</title>
        <authorList>
            <person name="Oliver A."/>
            <person name="Podell S."/>
            <person name="Pinowska A."/>
            <person name="Traller J.C."/>
            <person name="Smith S.R."/>
            <person name="McClure R."/>
            <person name="Beliaev A."/>
            <person name="Bohutskyi P."/>
            <person name="Hill E.A."/>
            <person name="Rabines A."/>
            <person name="Zheng H."/>
            <person name="Allen L.Z."/>
            <person name="Kuo A."/>
            <person name="Grigoriev I.V."/>
            <person name="Allen A.E."/>
            <person name="Hazlebeck D."/>
            <person name="Allen E.E."/>
        </authorList>
    </citation>
    <scope>NUCLEOTIDE SEQUENCE</scope>
    <source>
        <strain evidence="1">Hildebrandi</strain>
    </source>
</reference>
<evidence type="ECO:0000313" key="1">
    <source>
        <dbReference type="EMBL" id="KAG7353649.1"/>
    </source>
</evidence>
<sequence>MFFWTWNFLSGTSTKNGSSPIKASAADKVKNGGNTDDAEIRMLEYLYDMYDLGIEEIPEKDVLMTTAYSRTDSTGDRNIIKSLIKDRRIVEKNFKKLRLTEAGMKVVEKLLEGPPKLLKKSNKGIEKKFKNTMLKMEVKDS</sequence>
<name>A0A9K3L1U2_9STRA</name>
<reference evidence="1" key="2">
    <citation type="submission" date="2021-04" db="EMBL/GenBank/DDBJ databases">
        <authorList>
            <person name="Podell S."/>
        </authorList>
    </citation>
    <scope>NUCLEOTIDE SEQUENCE</scope>
    <source>
        <strain evidence="1">Hildebrandi</strain>
    </source>
</reference>
<dbReference type="Proteomes" id="UP000693970">
    <property type="component" value="Unassembled WGS sequence"/>
</dbReference>